<evidence type="ECO:0000259" key="2">
    <source>
        <dbReference type="Pfam" id="PF03807"/>
    </source>
</evidence>
<reference evidence="3" key="1">
    <citation type="submission" date="2020-09" db="EMBL/GenBank/DDBJ databases">
        <title>Draft Genome Sequence of Paenibacillus sp. WST5.</title>
        <authorList>
            <person name="Bao Z."/>
        </authorList>
    </citation>
    <scope>NUCLEOTIDE SEQUENCE</scope>
    <source>
        <strain evidence="3">WST5</strain>
    </source>
</reference>
<keyword evidence="1" id="KW-0560">Oxidoreductase</keyword>
<keyword evidence="4" id="KW-1185">Reference proteome</keyword>
<sequence>MIMKISVLGTGNMGKALVKQVAAYVEGQVLWGSRNSAEAAGLAKNFQLDQIVTVSYVEALQADIIIPAFPVSALMDWAQANKEQLKHKIVVDISNPFNDDFSGFTTAWGESSSERLQSLLPESKVIGAFKNTFFKVFENPVFQDQKSDVLVTGDDEEAVLRFIERFKPLPFRFLHAGKLANNRTIERLTLLELELAVRYGTYPYISLQLFGIKEAVLAN</sequence>
<gene>
    <name evidence="3" type="ORF">ICC18_27170</name>
</gene>
<feature type="domain" description="Pyrroline-5-carboxylate reductase catalytic N-terminal" evidence="2">
    <location>
        <begin position="4"/>
        <end position="96"/>
    </location>
</feature>
<proteinExistence type="predicted"/>
<name>A0A926KT99_9BACL</name>
<organism evidence="3 4">
    <name type="scientific">Paenibacillus sedimenti</name>
    <dbReference type="NCBI Taxonomy" id="2770274"/>
    <lineage>
        <taxon>Bacteria</taxon>
        <taxon>Bacillati</taxon>
        <taxon>Bacillota</taxon>
        <taxon>Bacilli</taxon>
        <taxon>Bacillales</taxon>
        <taxon>Paenibacillaceae</taxon>
        <taxon>Paenibacillus</taxon>
    </lineage>
</organism>
<dbReference type="GO" id="GO:0016491">
    <property type="term" value="F:oxidoreductase activity"/>
    <property type="evidence" value="ECO:0007669"/>
    <property type="project" value="UniProtKB-KW"/>
</dbReference>
<protein>
    <submittedName>
        <fullName evidence="3">NAD(P)-binding domain-containing protein</fullName>
    </submittedName>
</protein>
<dbReference type="PANTHER" id="PTHR14239">
    <property type="entry name" value="DUDULIN-RELATED"/>
    <property type="match status" value="1"/>
</dbReference>
<dbReference type="AlphaFoldDB" id="A0A926KT99"/>
<dbReference type="InterPro" id="IPR051267">
    <property type="entry name" value="STEAP_metalloreductase"/>
</dbReference>
<evidence type="ECO:0000313" key="3">
    <source>
        <dbReference type="EMBL" id="MBD0383762.1"/>
    </source>
</evidence>
<dbReference type="SUPFAM" id="SSF51735">
    <property type="entry name" value="NAD(P)-binding Rossmann-fold domains"/>
    <property type="match status" value="1"/>
</dbReference>
<accession>A0A926KT99</accession>
<dbReference type="Pfam" id="PF03807">
    <property type="entry name" value="F420_oxidored"/>
    <property type="match status" value="1"/>
</dbReference>
<evidence type="ECO:0000313" key="4">
    <source>
        <dbReference type="Proteomes" id="UP000650466"/>
    </source>
</evidence>
<dbReference type="InterPro" id="IPR036291">
    <property type="entry name" value="NAD(P)-bd_dom_sf"/>
</dbReference>
<dbReference type="EMBL" id="JACVVD010000012">
    <property type="protein sequence ID" value="MBD0383762.1"/>
    <property type="molecule type" value="Genomic_DNA"/>
</dbReference>
<comment type="caution">
    <text evidence="3">The sequence shown here is derived from an EMBL/GenBank/DDBJ whole genome shotgun (WGS) entry which is preliminary data.</text>
</comment>
<dbReference type="InterPro" id="IPR028939">
    <property type="entry name" value="P5C_Rdtase_cat_N"/>
</dbReference>
<dbReference type="Gene3D" id="3.40.50.720">
    <property type="entry name" value="NAD(P)-binding Rossmann-like Domain"/>
    <property type="match status" value="1"/>
</dbReference>
<dbReference type="Proteomes" id="UP000650466">
    <property type="component" value="Unassembled WGS sequence"/>
</dbReference>
<evidence type="ECO:0000256" key="1">
    <source>
        <dbReference type="ARBA" id="ARBA00023002"/>
    </source>
</evidence>